<accession>A0AAV8TZG9</accession>
<reference evidence="4 5" key="1">
    <citation type="submission" date="2021-09" db="EMBL/GenBank/DDBJ databases">
        <title>Genomic insights and catalytic innovation underlie evolution of tropane alkaloids biosynthesis.</title>
        <authorList>
            <person name="Wang Y.-J."/>
            <person name="Tian T."/>
            <person name="Huang J.-P."/>
            <person name="Huang S.-X."/>
        </authorList>
    </citation>
    <scope>NUCLEOTIDE SEQUENCE [LARGE SCALE GENOMIC DNA]</scope>
    <source>
        <strain evidence="4">KIB-2018</strain>
        <tissue evidence="4">Leaf</tissue>
    </source>
</reference>
<dbReference type="InterPro" id="IPR029962">
    <property type="entry name" value="TBL"/>
</dbReference>
<feature type="domain" description="Trichome birefringence-like C-terminal" evidence="3">
    <location>
        <begin position="6"/>
        <end position="67"/>
    </location>
</feature>
<evidence type="ECO:0000256" key="2">
    <source>
        <dbReference type="SAM" id="MobiDB-lite"/>
    </source>
</evidence>
<dbReference type="GO" id="GO:0016413">
    <property type="term" value="F:O-acetyltransferase activity"/>
    <property type="evidence" value="ECO:0007669"/>
    <property type="project" value="InterPro"/>
</dbReference>
<dbReference type="PANTHER" id="PTHR32285">
    <property type="entry name" value="PROTEIN TRICHOME BIREFRINGENCE-LIKE 9-RELATED"/>
    <property type="match status" value="1"/>
</dbReference>
<evidence type="ECO:0000256" key="1">
    <source>
        <dbReference type="ARBA" id="ARBA00007727"/>
    </source>
</evidence>
<name>A0AAV8TZG9_9ROSI</name>
<feature type="compositionally biased region" description="Basic and acidic residues" evidence="2">
    <location>
        <begin position="144"/>
        <end position="155"/>
    </location>
</feature>
<dbReference type="PANTHER" id="PTHR32285:SF18">
    <property type="entry name" value="PROTEIN TRICHOME BIREFRINGENCE-LIKE 18"/>
    <property type="match status" value="1"/>
</dbReference>
<feature type="domain" description="Trichome birefringence-like C-terminal" evidence="3">
    <location>
        <begin position="86"/>
        <end position="188"/>
    </location>
</feature>
<proteinExistence type="inferred from homology"/>
<evidence type="ECO:0000259" key="3">
    <source>
        <dbReference type="Pfam" id="PF13839"/>
    </source>
</evidence>
<evidence type="ECO:0000313" key="5">
    <source>
        <dbReference type="Proteomes" id="UP001159364"/>
    </source>
</evidence>
<dbReference type="Pfam" id="PF13839">
    <property type="entry name" value="PC-Esterase"/>
    <property type="match status" value="2"/>
</dbReference>
<comment type="similarity">
    <text evidence="1">Belongs to the PC-esterase family. TBL subfamily.</text>
</comment>
<sequence length="202" mass="22888">MAEGIVKLHLDTPDENVMKFIPNFDAIVISSGHWFTKQSVHILSNETVGGQLWWPKESPPMKDLPFHAHIHLFIKKTEPGTPVDHVCTGKVKPLVPGELVENFTSVKYQKQVTGFDRSIKEKTNKSKLKLMDITEAFHYRHDGCPGPYRSHDPNKITKRSPNGRSPSLDCLHWCIPGPVDTWNELLLETIERKIGDSKSSQS</sequence>
<dbReference type="InterPro" id="IPR026057">
    <property type="entry name" value="TBL_C"/>
</dbReference>
<feature type="region of interest" description="Disordered" evidence="2">
    <location>
        <begin position="144"/>
        <end position="164"/>
    </location>
</feature>
<gene>
    <name evidence="4" type="ORF">K2173_026631</name>
</gene>
<dbReference type="AlphaFoldDB" id="A0AAV8TZG9"/>
<protein>
    <recommendedName>
        <fullName evidence="3">Trichome birefringence-like C-terminal domain-containing protein</fullName>
    </recommendedName>
</protein>
<keyword evidence="5" id="KW-1185">Reference proteome</keyword>
<organism evidence="4 5">
    <name type="scientific">Erythroxylum novogranatense</name>
    <dbReference type="NCBI Taxonomy" id="1862640"/>
    <lineage>
        <taxon>Eukaryota</taxon>
        <taxon>Viridiplantae</taxon>
        <taxon>Streptophyta</taxon>
        <taxon>Embryophyta</taxon>
        <taxon>Tracheophyta</taxon>
        <taxon>Spermatophyta</taxon>
        <taxon>Magnoliopsida</taxon>
        <taxon>eudicotyledons</taxon>
        <taxon>Gunneridae</taxon>
        <taxon>Pentapetalae</taxon>
        <taxon>rosids</taxon>
        <taxon>fabids</taxon>
        <taxon>Malpighiales</taxon>
        <taxon>Erythroxylaceae</taxon>
        <taxon>Erythroxylum</taxon>
    </lineage>
</organism>
<evidence type="ECO:0000313" key="4">
    <source>
        <dbReference type="EMBL" id="KAJ8771454.1"/>
    </source>
</evidence>
<dbReference type="Proteomes" id="UP001159364">
    <property type="component" value="Linkage Group LG02"/>
</dbReference>
<dbReference type="GO" id="GO:0005794">
    <property type="term" value="C:Golgi apparatus"/>
    <property type="evidence" value="ECO:0007669"/>
    <property type="project" value="TreeGrafter"/>
</dbReference>
<comment type="caution">
    <text evidence="4">The sequence shown here is derived from an EMBL/GenBank/DDBJ whole genome shotgun (WGS) entry which is preliminary data.</text>
</comment>
<dbReference type="EMBL" id="JAIWQS010000002">
    <property type="protein sequence ID" value="KAJ8771454.1"/>
    <property type="molecule type" value="Genomic_DNA"/>
</dbReference>